<feature type="non-terminal residue" evidence="9">
    <location>
        <position position="253"/>
    </location>
</feature>
<dbReference type="InterPro" id="IPR019974">
    <property type="entry name" value="XPG_CS"/>
</dbReference>
<comment type="cofactor">
    <cofactor evidence="1">
        <name>Mg(2+)</name>
        <dbReference type="ChEBI" id="CHEBI:18420"/>
    </cofactor>
</comment>
<dbReference type="SMART" id="SM00484">
    <property type="entry name" value="XPGI"/>
    <property type="match status" value="1"/>
</dbReference>
<dbReference type="GO" id="GO:0046872">
    <property type="term" value="F:metal ion binding"/>
    <property type="evidence" value="ECO:0007669"/>
    <property type="project" value="UniProtKB-KW"/>
</dbReference>
<dbReference type="EMBL" id="CACRXK020020823">
    <property type="protein sequence ID" value="CAB4035206.1"/>
    <property type="molecule type" value="Genomic_DNA"/>
</dbReference>
<dbReference type="SMART" id="SM00279">
    <property type="entry name" value="HhH2"/>
    <property type="match status" value="1"/>
</dbReference>
<dbReference type="InterPro" id="IPR006084">
    <property type="entry name" value="XPG/Rad2"/>
</dbReference>
<name>A0A7D9LLE2_PARCT</name>
<dbReference type="Gene3D" id="3.40.50.1010">
    <property type="entry name" value="5'-nuclease"/>
    <property type="match status" value="1"/>
</dbReference>
<dbReference type="InterPro" id="IPR008918">
    <property type="entry name" value="HhH2"/>
</dbReference>
<keyword evidence="6" id="KW-0460">Magnesium</keyword>
<dbReference type="PANTHER" id="PTHR11081">
    <property type="entry name" value="FLAP ENDONUCLEASE FAMILY MEMBER"/>
    <property type="match status" value="1"/>
</dbReference>
<dbReference type="Pfam" id="PF00867">
    <property type="entry name" value="XPG_I"/>
    <property type="match status" value="1"/>
</dbReference>
<keyword evidence="8" id="KW-0539">Nucleus</keyword>
<reference evidence="9" key="1">
    <citation type="submission" date="2020-04" db="EMBL/GenBank/DDBJ databases">
        <authorList>
            <person name="Alioto T."/>
            <person name="Alioto T."/>
            <person name="Gomez Garrido J."/>
        </authorList>
    </citation>
    <scope>NUCLEOTIDE SEQUENCE</scope>
    <source>
        <strain evidence="9">A484AB</strain>
    </source>
</reference>
<proteinExistence type="predicted"/>
<dbReference type="InterPro" id="IPR029060">
    <property type="entry name" value="PIN-like_dom_sf"/>
</dbReference>
<evidence type="ECO:0000256" key="4">
    <source>
        <dbReference type="ARBA" id="ARBA00022759"/>
    </source>
</evidence>
<keyword evidence="4" id="KW-0378">Hydrolase</keyword>
<dbReference type="SUPFAM" id="SSF88723">
    <property type="entry name" value="PIN domain-like"/>
    <property type="match status" value="1"/>
</dbReference>
<sequence>MGINSLLGFLRPITKDSSIQEYTGKSLGIDTSCYLYKGAYSCATELAHGIPTNKYIDYLVQVIRLLQASDIKPIAVFDGNKLPAKSNVNRSRESTRKDTLRKGKALWYCNDKTAAAGFFQKALKVTWNMVLTTIETLKGMGVEYVVAPFEADAQLTYLESQGHLNAIITEDSDLLAFGCKEVIYKLELNGTCKVIRRMDICKFMGVKDFKFEHFRYMCIIAGCDYLKNISGIGIKRAHAFIQRYTRANLKIEK</sequence>
<keyword evidence="10" id="KW-1185">Reference proteome</keyword>
<organism evidence="9 10">
    <name type="scientific">Paramuricea clavata</name>
    <name type="common">Red gorgonian</name>
    <name type="synonym">Violescent sea-whip</name>
    <dbReference type="NCBI Taxonomy" id="317549"/>
    <lineage>
        <taxon>Eukaryota</taxon>
        <taxon>Metazoa</taxon>
        <taxon>Cnidaria</taxon>
        <taxon>Anthozoa</taxon>
        <taxon>Octocorallia</taxon>
        <taxon>Malacalcyonacea</taxon>
        <taxon>Plexauridae</taxon>
        <taxon>Paramuricea</taxon>
    </lineage>
</organism>
<evidence type="ECO:0000256" key="1">
    <source>
        <dbReference type="ARBA" id="ARBA00001946"/>
    </source>
</evidence>
<dbReference type="InterPro" id="IPR044752">
    <property type="entry name" value="PIN-like_EXO1"/>
</dbReference>
<dbReference type="GO" id="GO:0003677">
    <property type="term" value="F:DNA binding"/>
    <property type="evidence" value="ECO:0007669"/>
    <property type="project" value="InterPro"/>
</dbReference>
<evidence type="ECO:0000256" key="8">
    <source>
        <dbReference type="ARBA" id="ARBA00023242"/>
    </source>
</evidence>
<evidence type="ECO:0000313" key="9">
    <source>
        <dbReference type="EMBL" id="CAB4035206.1"/>
    </source>
</evidence>
<dbReference type="SMART" id="SM00485">
    <property type="entry name" value="XPGN"/>
    <property type="match status" value="1"/>
</dbReference>
<evidence type="ECO:0000256" key="2">
    <source>
        <dbReference type="ARBA" id="ARBA00004123"/>
    </source>
</evidence>
<gene>
    <name evidence="9" type="ORF">PACLA_8A073328</name>
</gene>
<evidence type="ECO:0000256" key="7">
    <source>
        <dbReference type="ARBA" id="ARBA00023204"/>
    </source>
</evidence>
<keyword evidence="4" id="KW-0255">Endonuclease</keyword>
<keyword evidence="5" id="KW-0227">DNA damage</keyword>
<dbReference type="AlphaFoldDB" id="A0A7D9LLE2"/>
<dbReference type="Proteomes" id="UP001152795">
    <property type="component" value="Unassembled WGS sequence"/>
</dbReference>
<dbReference type="PROSITE" id="PS00842">
    <property type="entry name" value="XPG_2"/>
    <property type="match status" value="1"/>
</dbReference>
<dbReference type="Gene3D" id="1.10.150.20">
    <property type="entry name" value="5' to 3' exonuclease, C-terminal subdomain"/>
    <property type="match status" value="1"/>
</dbReference>
<comment type="subcellular location">
    <subcellularLocation>
        <location evidence="2">Nucleus</location>
    </subcellularLocation>
</comment>
<dbReference type="InterPro" id="IPR006086">
    <property type="entry name" value="XPG-I_dom"/>
</dbReference>
<evidence type="ECO:0000313" key="10">
    <source>
        <dbReference type="Proteomes" id="UP001152795"/>
    </source>
</evidence>
<dbReference type="OrthoDB" id="5977750at2759"/>
<evidence type="ECO:0000256" key="3">
    <source>
        <dbReference type="ARBA" id="ARBA00022723"/>
    </source>
</evidence>
<accession>A0A7D9LLE2</accession>
<dbReference type="GO" id="GO:0006281">
    <property type="term" value="P:DNA repair"/>
    <property type="evidence" value="ECO:0007669"/>
    <property type="project" value="UniProtKB-KW"/>
</dbReference>
<keyword evidence="7" id="KW-0234">DNA repair</keyword>
<dbReference type="GO" id="GO:0017108">
    <property type="term" value="F:5'-flap endonuclease activity"/>
    <property type="evidence" value="ECO:0007669"/>
    <property type="project" value="TreeGrafter"/>
</dbReference>
<keyword evidence="4" id="KW-0540">Nuclease</keyword>
<dbReference type="PANTHER" id="PTHR11081:SF9">
    <property type="entry name" value="FLAP ENDONUCLEASE 1"/>
    <property type="match status" value="1"/>
</dbReference>
<dbReference type="PRINTS" id="PR00853">
    <property type="entry name" value="XPGRADSUPER"/>
</dbReference>
<dbReference type="CDD" id="cd09857">
    <property type="entry name" value="PIN_EXO1"/>
    <property type="match status" value="1"/>
</dbReference>
<evidence type="ECO:0000256" key="6">
    <source>
        <dbReference type="ARBA" id="ARBA00022842"/>
    </source>
</evidence>
<dbReference type="GO" id="GO:0005634">
    <property type="term" value="C:nucleus"/>
    <property type="evidence" value="ECO:0007669"/>
    <property type="project" value="UniProtKB-SubCell"/>
</dbReference>
<dbReference type="InterPro" id="IPR006085">
    <property type="entry name" value="XPG_DNA_repair_N"/>
</dbReference>
<protein>
    <submittedName>
        <fullName evidence="9">PIN domain</fullName>
    </submittedName>
</protein>
<dbReference type="Pfam" id="PF00752">
    <property type="entry name" value="XPG_N"/>
    <property type="match status" value="1"/>
</dbReference>
<keyword evidence="3" id="KW-0479">Metal-binding</keyword>
<comment type="caution">
    <text evidence="9">The sequence shown here is derived from an EMBL/GenBank/DDBJ whole genome shotgun (WGS) entry which is preliminary data.</text>
</comment>
<evidence type="ECO:0000256" key="5">
    <source>
        <dbReference type="ARBA" id="ARBA00022763"/>
    </source>
</evidence>
<dbReference type="FunFam" id="3.40.50.1010:FF:000002">
    <property type="entry name" value="Exonuclease 1, putative"/>
    <property type="match status" value="1"/>
</dbReference>